<sequence>MTVTVTTSPLLTVQDLTVRYGTAHALRDVSFTVPPNSALAVLGANGAGKSTLARALSGLVPPVTGSLVLDGRDLTGSTPDTIRRAGLVHLPEGRGVFPSLTVMENLRMATAGDRRGRSAAIDRAFEIFPALRNRQRQAAGTLSGGEQQMLSLARALMIDPRLVIADELSLGLAPKMVDVVFESLRRAREAGVAVIMIEQFATRALAFADTCLLLQRGRTAWTGPTTEAGPELLRRYLGEATAA</sequence>
<feature type="domain" description="ABC transporter" evidence="6">
    <location>
        <begin position="11"/>
        <end position="241"/>
    </location>
</feature>
<dbReference type="GO" id="GO:0005524">
    <property type="term" value="F:ATP binding"/>
    <property type="evidence" value="ECO:0007669"/>
    <property type="project" value="UniProtKB-KW"/>
</dbReference>
<dbReference type="GO" id="GO:0015658">
    <property type="term" value="F:branched-chain amino acid transmembrane transporter activity"/>
    <property type="evidence" value="ECO:0007669"/>
    <property type="project" value="TreeGrafter"/>
</dbReference>
<dbReference type="GO" id="GO:0015807">
    <property type="term" value="P:L-amino acid transport"/>
    <property type="evidence" value="ECO:0007669"/>
    <property type="project" value="TreeGrafter"/>
</dbReference>
<evidence type="ECO:0000313" key="7">
    <source>
        <dbReference type="EMBL" id="WTT21628.1"/>
    </source>
</evidence>
<evidence type="ECO:0000259" key="6">
    <source>
        <dbReference type="PROSITE" id="PS50893"/>
    </source>
</evidence>
<protein>
    <submittedName>
        <fullName evidence="7">ABC transporter ATP-binding protein</fullName>
    </submittedName>
</protein>
<keyword evidence="5" id="KW-0029">Amino-acid transport</keyword>
<dbReference type="EMBL" id="CP108222">
    <property type="protein sequence ID" value="WTT21628.1"/>
    <property type="molecule type" value="Genomic_DNA"/>
</dbReference>
<dbReference type="PROSITE" id="PS00211">
    <property type="entry name" value="ABC_TRANSPORTER_1"/>
    <property type="match status" value="1"/>
</dbReference>
<dbReference type="InterPro" id="IPR003593">
    <property type="entry name" value="AAA+_ATPase"/>
</dbReference>
<dbReference type="GO" id="GO:0016887">
    <property type="term" value="F:ATP hydrolysis activity"/>
    <property type="evidence" value="ECO:0007669"/>
    <property type="project" value="InterPro"/>
</dbReference>
<dbReference type="InterPro" id="IPR017871">
    <property type="entry name" value="ABC_transporter-like_CS"/>
</dbReference>
<evidence type="ECO:0000256" key="3">
    <source>
        <dbReference type="ARBA" id="ARBA00022741"/>
    </source>
</evidence>
<dbReference type="PROSITE" id="PS50893">
    <property type="entry name" value="ABC_TRANSPORTER_2"/>
    <property type="match status" value="1"/>
</dbReference>
<dbReference type="SUPFAM" id="SSF52540">
    <property type="entry name" value="P-loop containing nucleoside triphosphate hydrolases"/>
    <property type="match status" value="1"/>
</dbReference>
<dbReference type="Pfam" id="PF00005">
    <property type="entry name" value="ABC_tran"/>
    <property type="match status" value="1"/>
</dbReference>
<dbReference type="AlphaFoldDB" id="A0AAU2ACB2"/>
<dbReference type="PANTHER" id="PTHR43820:SF4">
    <property type="entry name" value="HIGH-AFFINITY BRANCHED-CHAIN AMINO ACID TRANSPORT ATP-BINDING PROTEIN LIVF"/>
    <property type="match status" value="1"/>
</dbReference>
<organism evidence="7">
    <name type="scientific">Streptomyces sp. NBC_00093</name>
    <dbReference type="NCBI Taxonomy" id="2975649"/>
    <lineage>
        <taxon>Bacteria</taxon>
        <taxon>Bacillati</taxon>
        <taxon>Actinomycetota</taxon>
        <taxon>Actinomycetes</taxon>
        <taxon>Kitasatosporales</taxon>
        <taxon>Streptomycetaceae</taxon>
        <taxon>Streptomyces</taxon>
    </lineage>
</organism>
<name>A0AAU2ACB2_9ACTN</name>
<keyword evidence="4 7" id="KW-0067">ATP-binding</keyword>
<keyword evidence="3" id="KW-0547">Nucleotide-binding</keyword>
<accession>A0AAU2ACB2</accession>
<dbReference type="CDD" id="cd03224">
    <property type="entry name" value="ABC_TM1139_LivF_branched"/>
    <property type="match status" value="1"/>
</dbReference>
<reference evidence="7" key="1">
    <citation type="submission" date="2022-10" db="EMBL/GenBank/DDBJ databases">
        <title>The complete genomes of actinobacterial strains from the NBC collection.</title>
        <authorList>
            <person name="Joergensen T.S."/>
            <person name="Alvarez Arevalo M."/>
            <person name="Sterndorff E.B."/>
            <person name="Faurdal D."/>
            <person name="Vuksanovic O."/>
            <person name="Mourched A.-S."/>
            <person name="Charusanti P."/>
            <person name="Shaw S."/>
            <person name="Blin K."/>
            <person name="Weber T."/>
        </authorList>
    </citation>
    <scope>NUCLEOTIDE SEQUENCE</scope>
    <source>
        <strain evidence="7">NBC_00093</strain>
    </source>
</reference>
<gene>
    <name evidence="7" type="ORF">OHA22_41930</name>
</gene>
<dbReference type="PANTHER" id="PTHR43820">
    <property type="entry name" value="HIGH-AFFINITY BRANCHED-CHAIN AMINO ACID TRANSPORT ATP-BINDING PROTEIN LIVF"/>
    <property type="match status" value="1"/>
</dbReference>
<dbReference type="InterPro" id="IPR027417">
    <property type="entry name" value="P-loop_NTPase"/>
</dbReference>
<comment type="similarity">
    <text evidence="1">Belongs to the ABC transporter superfamily.</text>
</comment>
<keyword evidence="2" id="KW-0813">Transport</keyword>
<dbReference type="InterPro" id="IPR003439">
    <property type="entry name" value="ABC_transporter-like_ATP-bd"/>
</dbReference>
<evidence type="ECO:0000256" key="4">
    <source>
        <dbReference type="ARBA" id="ARBA00022840"/>
    </source>
</evidence>
<proteinExistence type="inferred from homology"/>
<dbReference type="InterPro" id="IPR052156">
    <property type="entry name" value="BCAA_Transport_ATP-bd_LivF"/>
</dbReference>
<dbReference type="Gene3D" id="3.40.50.300">
    <property type="entry name" value="P-loop containing nucleotide triphosphate hydrolases"/>
    <property type="match status" value="1"/>
</dbReference>
<evidence type="ECO:0000256" key="5">
    <source>
        <dbReference type="ARBA" id="ARBA00022970"/>
    </source>
</evidence>
<evidence type="ECO:0000256" key="1">
    <source>
        <dbReference type="ARBA" id="ARBA00005417"/>
    </source>
</evidence>
<evidence type="ECO:0000256" key="2">
    <source>
        <dbReference type="ARBA" id="ARBA00022448"/>
    </source>
</evidence>
<dbReference type="SMART" id="SM00382">
    <property type="entry name" value="AAA"/>
    <property type="match status" value="1"/>
</dbReference>